<dbReference type="Pfam" id="PF08266">
    <property type="entry name" value="Cadherin_2"/>
    <property type="match status" value="1"/>
</dbReference>
<dbReference type="PROSITE" id="PS00232">
    <property type="entry name" value="CADHERIN_1"/>
    <property type="match status" value="2"/>
</dbReference>
<evidence type="ECO:0000256" key="10">
    <source>
        <dbReference type="ARBA" id="ARBA00023180"/>
    </source>
</evidence>
<evidence type="ECO:0000259" key="14">
    <source>
        <dbReference type="PROSITE" id="PS50268"/>
    </source>
</evidence>
<dbReference type="InterPro" id="IPR015919">
    <property type="entry name" value="Cadherin-like_sf"/>
</dbReference>
<keyword evidence="2" id="KW-1003">Cell membrane</keyword>
<feature type="region of interest" description="Disordered" evidence="12">
    <location>
        <begin position="872"/>
        <end position="1043"/>
    </location>
</feature>
<dbReference type="SMART" id="SM00112">
    <property type="entry name" value="CA"/>
    <property type="match status" value="7"/>
</dbReference>
<dbReference type="Pfam" id="PF00028">
    <property type="entry name" value="Cadherin"/>
    <property type="match status" value="6"/>
</dbReference>
<feature type="compositionally biased region" description="Basic and acidic residues" evidence="12">
    <location>
        <begin position="998"/>
        <end position="1013"/>
    </location>
</feature>
<feature type="domain" description="Cadherin" evidence="14">
    <location>
        <begin position="148"/>
        <end position="259"/>
    </location>
</feature>
<dbReference type="Proteomes" id="UP001283361">
    <property type="component" value="Unassembled WGS sequence"/>
</dbReference>
<evidence type="ECO:0000256" key="5">
    <source>
        <dbReference type="ARBA" id="ARBA00022737"/>
    </source>
</evidence>
<keyword evidence="3 13" id="KW-0812">Transmembrane</keyword>
<accession>A0AAE1DSC2</accession>
<evidence type="ECO:0000256" key="4">
    <source>
        <dbReference type="ARBA" id="ARBA00022729"/>
    </source>
</evidence>
<feature type="domain" description="Cadherin" evidence="14">
    <location>
        <begin position="378"/>
        <end position="472"/>
    </location>
</feature>
<feature type="domain" description="Cadherin" evidence="14">
    <location>
        <begin position="578"/>
        <end position="683"/>
    </location>
</feature>
<feature type="compositionally biased region" description="Polar residues" evidence="12">
    <location>
        <begin position="986"/>
        <end position="997"/>
    </location>
</feature>
<keyword evidence="7" id="KW-0130">Cell adhesion</keyword>
<keyword evidence="16" id="KW-1185">Reference proteome</keyword>
<dbReference type="InterPro" id="IPR013164">
    <property type="entry name" value="Cadherin_N"/>
</dbReference>
<feature type="compositionally biased region" description="Basic and acidic residues" evidence="12">
    <location>
        <begin position="889"/>
        <end position="902"/>
    </location>
</feature>
<evidence type="ECO:0000256" key="6">
    <source>
        <dbReference type="ARBA" id="ARBA00022837"/>
    </source>
</evidence>
<dbReference type="SUPFAM" id="SSF49313">
    <property type="entry name" value="Cadherin-like"/>
    <property type="match status" value="6"/>
</dbReference>
<feature type="domain" description="Cadherin" evidence="14">
    <location>
        <begin position="705"/>
        <end position="801"/>
    </location>
</feature>
<evidence type="ECO:0000256" key="3">
    <source>
        <dbReference type="ARBA" id="ARBA00022692"/>
    </source>
</evidence>
<keyword evidence="4" id="KW-0732">Signal</keyword>
<gene>
    <name evidence="15" type="ORF">RRG08_020208</name>
</gene>
<evidence type="ECO:0000313" key="15">
    <source>
        <dbReference type="EMBL" id="KAK3779863.1"/>
    </source>
</evidence>
<evidence type="ECO:0000256" key="1">
    <source>
        <dbReference type="ARBA" id="ARBA00004251"/>
    </source>
</evidence>
<feature type="compositionally biased region" description="Gly residues" evidence="12">
    <location>
        <begin position="918"/>
        <end position="929"/>
    </location>
</feature>
<evidence type="ECO:0000256" key="2">
    <source>
        <dbReference type="ARBA" id="ARBA00022475"/>
    </source>
</evidence>
<evidence type="ECO:0000256" key="8">
    <source>
        <dbReference type="ARBA" id="ARBA00022989"/>
    </source>
</evidence>
<feature type="transmembrane region" description="Helical" evidence="13">
    <location>
        <begin position="820"/>
        <end position="844"/>
    </location>
</feature>
<evidence type="ECO:0000256" key="12">
    <source>
        <dbReference type="SAM" id="MobiDB-lite"/>
    </source>
</evidence>
<comment type="subcellular location">
    <subcellularLocation>
        <location evidence="1">Cell membrane</location>
        <topology evidence="1">Single-pass type I membrane protein</topology>
    </subcellularLocation>
</comment>
<dbReference type="PROSITE" id="PS50268">
    <property type="entry name" value="CADHERIN_2"/>
    <property type="match status" value="7"/>
</dbReference>
<dbReference type="Gene3D" id="2.60.40.60">
    <property type="entry name" value="Cadherins"/>
    <property type="match status" value="7"/>
</dbReference>
<dbReference type="PRINTS" id="PR00205">
    <property type="entry name" value="CADHERIN"/>
</dbReference>
<dbReference type="CDD" id="cd11304">
    <property type="entry name" value="Cadherin_repeat"/>
    <property type="match status" value="6"/>
</dbReference>
<evidence type="ECO:0000256" key="13">
    <source>
        <dbReference type="SAM" id="Phobius"/>
    </source>
</evidence>
<keyword evidence="8 13" id="KW-1133">Transmembrane helix</keyword>
<sequence length="1043" mass="114182">MAKSVSDVSSCGQSSGCLFLLMVYGSVLGIATAQFTLNANLTFYEEQKVGTRVGNVVAASGLPALISADELSNLEYNLQSDEFFQISRTRGVLSSAQEIDRDERCGRQPQCVIPVEVLVYTQSPYELFKIIQVEVYILDINDNQPRFPASAVTLTVPENNAVDEELRTSAAEDMDVGENGLHQSSYSFKDPTDTFELKIHSSQGGSSYLGIVIKEKLDREERDSYQVTVIATDGGQSPMTGSVVINITVSDLNDNEPKFTESNYNVSVSEDIAVNVPIVQVQATDLDSGSNAEISYRISSQVSADTRRIFYIDEQTGELFTRTPLDYETDSLYQLVVEAVDHGSPQKSKRAKIKLHVRDVNDNSPQINVNFTPVGSYLSELEPVGKLIAYVVVSDRDHGENKRVTCTVDDHHFSLDKLEDMYKFVLARPLDHEEYPSHRVTITCSDHGQPPKTNLTTFVVNVADENDERPVFEQEKYIGHIPENHPGIMEVLTVKAHDLDSGEMGRITYSLEDRYDHLFEIDPDTGVISVTRSVDRERDAASFEFHVMARDNGKERLTNTSLVLVHIVDENDEPPSFTRPSFYGEVLENQPAGTLVGDVTAMDPDSPEHSKIRYAILQQGTDFGKFRIDSNTGQVKTAEVFDREQTDRYHLTIQAIDPENSEFYSTCNFTARILDDNDHYPVITGIRSSADDAGDGSSNVNGGGDNNNFTFIMQYTAPVGSTITQVMAHDGDDITSPNAQLYFDITAGDPGQLFSIGRFDGAVSLARVVTAEDIKTFKLTITVSDGGDPPKGDTQDMYIKVNGSIASLTQASTSGISQNILIVIILIGVTVLLALAILATICLIRKIDRQRRLNRASQKLSEDKMYQLNVQQTEHSNHNNHQSVFANKGRLEREDDSRDRRSPGVTSSHSLSNNLSKRGGGGIGGGVGGTKKEVSFSLDEESDSHNTSSGSGHPLTSFKGGGGGSTAGERVDGVEETGASVVVETQPKTSAGQATRTESGKHGDPQTDPRISRVMDWAVDGPLSLPGLPSRHHRDNLSSGSRP</sequence>
<comment type="caution">
    <text evidence="15">The sequence shown here is derived from an EMBL/GenBank/DDBJ whole genome shotgun (WGS) entry which is preliminary data.</text>
</comment>
<dbReference type="GO" id="GO:0005886">
    <property type="term" value="C:plasma membrane"/>
    <property type="evidence" value="ECO:0007669"/>
    <property type="project" value="UniProtKB-SubCell"/>
</dbReference>
<dbReference type="InterPro" id="IPR002126">
    <property type="entry name" value="Cadherin-like_dom"/>
</dbReference>
<evidence type="ECO:0000313" key="16">
    <source>
        <dbReference type="Proteomes" id="UP001283361"/>
    </source>
</evidence>
<feature type="domain" description="Cadherin" evidence="14">
    <location>
        <begin position="473"/>
        <end position="577"/>
    </location>
</feature>
<evidence type="ECO:0000256" key="9">
    <source>
        <dbReference type="ARBA" id="ARBA00023136"/>
    </source>
</evidence>
<dbReference type="InterPro" id="IPR020894">
    <property type="entry name" value="Cadherin_CS"/>
</dbReference>
<dbReference type="GO" id="GO:0007156">
    <property type="term" value="P:homophilic cell adhesion via plasma membrane adhesion molecules"/>
    <property type="evidence" value="ECO:0007669"/>
    <property type="project" value="InterPro"/>
</dbReference>
<keyword evidence="10" id="KW-0325">Glycoprotein</keyword>
<dbReference type="GO" id="GO:0005509">
    <property type="term" value="F:calcium ion binding"/>
    <property type="evidence" value="ECO:0007669"/>
    <property type="project" value="UniProtKB-UniRule"/>
</dbReference>
<proteinExistence type="predicted"/>
<dbReference type="FunFam" id="2.60.40.60:FF:000020">
    <property type="entry name" value="Dachsous cadherin-related 1b"/>
    <property type="match status" value="3"/>
</dbReference>
<organism evidence="15 16">
    <name type="scientific">Elysia crispata</name>
    <name type="common">lettuce slug</name>
    <dbReference type="NCBI Taxonomy" id="231223"/>
    <lineage>
        <taxon>Eukaryota</taxon>
        <taxon>Metazoa</taxon>
        <taxon>Spiralia</taxon>
        <taxon>Lophotrochozoa</taxon>
        <taxon>Mollusca</taxon>
        <taxon>Gastropoda</taxon>
        <taxon>Heterobranchia</taxon>
        <taxon>Euthyneura</taxon>
        <taxon>Panpulmonata</taxon>
        <taxon>Sacoglossa</taxon>
        <taxon>Placobranchoidea</taxon>
        <taxon>Plakobranchidae</taxon>
        <taxon>Elysia</taxon>
    </lineage>
</organism>
<evidence type="ECO:0000256" key="11">
    <source>
        <dbReference type="PROSITE-ProRule" id="PRU00043"/>
    </source>
</evidence>
<dbReference type="EMBL" id="JAWDGP010002798">
    <property type="protein sequence ID" value="KAK3779863.1"/>
    <property type="molecule type" value="Genomic_DNA"/>
</dbReference>
<feature type="compositionally biased region" description="Polar residues" evidence="12">
    <location>
        <begin position="904"/>
        <end position="916"/>
    </location>
</feature>
<feature type="compositionally biased region" description="Polar residues" evidence="12">
    <location>
        <begin position="872"/>
        <end position="885"/>
    </location>
</feature>
<reference evidence="15" key="1">
    <citation type="journal article" date="2023" name="G3 (Bethesda)">
        <title>A reference genome for the long-term kleptoplast-retaining sea slug Elysia crispata morphotype clarki.</title>
        <authorList>
            <person name="Eastman K.E."/>
            <person name="Pendleton A.L."/>
            <person name="Shaikh M.A."/>
            <person name="Suttiyut T."/>
            <person name="Ogas R."/>
            <person name="Tomko P."/>
            <person name="Gavelis G."/>
            <person name="Widhalm J.R."/>
            <person name="Wisecaver J.H."/>
        </authorList>
    </citation>
    <scope>NUCLEOTIDE SEQUENCE</scope>
    <source>
        <strain evidence="15">ECLA1</strain>
    </source>
</reference>
<dbReference type="FunFam" id="2.60.40.60:FF:000007">
    <property type="entry name" value="Protocadherin alpha 2"/>
    <property type="match status" value="1"/>
</dbReference>
<keyword evidence="9 13" id="KW-0472">Membrane</keyword>
<name>A0AAE1DSC2_9GAST</name>
<dbReference type="InterPro" id="IPR050174">
    <property type="entry name" value="Protocadherin/Cadherin-CA"/>
</dbReference>
<protein>
    <recommendedName>
        <fullName evidence="14">Cadherin domain-containing protein</fullName>
    </recommendedName>
</protein>
<dbReference type="PANTHER" id="PTHR24028:SF146">
    <property type="entry name" value="CADHERIN 96CB, ISOFORM D-RELATED"/>
    <property type="match status" value="1"/>
</dbReference>
<evidence type="ECO:0000256" key="7">
    <source>
        <dbReference type="ARBA" id="ARBA00022889"/>
    </source>
</evidence>
<feature type="domain" description="Cadherin" evidence="14">
    <location>
        <begin position="45"/>
        <end position="147"/>
    </location>
</feature>
<keyword evidence="6 11" id="KW-0106">Calcium</keyword>
<keyword evidence="5" id="KW-0677">Repeat</keyword>
<dbReference type="PANTHER" id="PTHR24028">
    <property type="entry name" value="CADHERIN-87A"/>
    <property type="match status" value="1"/>
</dbReference>
<feature type="domain" description="Cadherin" evidence="14">
    <location>
        <begin position="260"/>
        <end position="367"/>
    </location>
</feature>
<dbReference type="AlphaFoldDB" id="A0AAE1DSC2"/>